<evidence type="ECO:0000313" key="2">
    <source>
        <dbReference type="Proteomes" id="UP000195880"/>
    </source>
</evidence>
<organism evidence="1 2">
    <name type="scientific">Streptomyces alboflavus</name>
    <dbReference type="NCBI Taxonomy" id="67267"/>
    <lineage>
        <taxon>Bacteria</taxon>
        <taxon>Bacillati</taxon>
        <taxon>Actinomycetota</taxon>
        <taxon>Actinomycetes</taxon>
        <taxon>Kitasatosporales</taxon>
        <taxon>Streptomycetaceae</taxon>
        <taxon>Streptomyces</taxon>
    </lineage>
</organism>
<accession>A0A1Z1WQY4</accession>
<sequence length="131" mass="13189">MRMSMTTTSGAVERASRTAVAVGCRGDDFEVVGGVDEDLEGRGEECLVVGEEHADGHGVSLSWAAGRPGGEYARVGSSAVTSNPVSSRGGVQVSADCVGPLAHADEAVSGGVADLYGRAVVGDRQGQQAVV</sequence>
<evidence type="ECO:0000313" key="1">
    <source>
        <dbReference type="EMBL" id="ARX88858.1"/>
    </source>
</evidence>
<dbReference type="AlphaFoldDB" id="A0A1Z1WQY4"/>
<gene>
    <name evidence="1" type="ORF">SMD44_08345</name>
</gene>
<dbReference type="EMBL" id="CP021748">
    <property type="protein sequence ID" value="ARX88858.1"/>
    <property type="molecule type" value="Genomic_DNA"/>
</dbReference>
<proteinExistence type="predicted"/>
<protein>
    <submittedName>
        <fullName evidence="1">Uncharacterized protein</fullName>
    </submittedName>
</protein>
<reference evidence="1 2" key="1">
    <citation type="submission" date="2017-05" db="EMBL/GenBank/DDBJ databases">
        <title>Streptomyces alboflavus Genome sequencing and assembly.</title>
        <authorList>
            <person name="Wang Y."/>
            <person name="Du B."/>
            <person name="Ding Y."/>
            <person name="Liu H."/>
            <person name="Hou Q."/>
            <person name="Liu K."/>
            <person name="Wang C."/>
            <person name="Yao L."/>
        </authorList>
    </citation>
    <scope>NUCLEOTIDE SEQUENCE [LARGE SCALE GENOMIC DNA]</scope>
    <source>
        <strain evidence="1 2">MDJK44</strain>
    </source>
</reference>
<name>A0A1Z1WQY4_9ACTN</name>
<dbReference type="Proteomes" id="UP000195880">
    <property type="component" value="Chromosome"/>
</dbReference>
<keyword evidence="2" id="KW-1185">Reference proteome</keyword>
<dbReference type="KEGG" id="salf:SMD44_08345"/>